<dbReference type="SUPFAM" id="SSF55190">
    <property type="entry name" value="Arginyl-tRNA synthetase (ArgRS), N-terminal 'additional' domain"/>
    <property type="match status" value="1"/>
</dbReference>
<name>A0ABS2HEN5_9BACL</name>
<keyword evidence="2 9" id="KW-0963">Cytoplasm</keyword>
<evidence type="ECO:0000256" key="4">
    <source>
        <dbReference type="ARBA" id="ARBA00022741"/>
    </source>
</evidence>
<keyword evidence="5 9" id="KW-0067">ATP-binding</keyword>
<dbReference type="InterPro" id="IPR035684">
    <property type="entry name" value="ArgRS_core"/>
</dbReference>
<dbReference type="NCBIfam" id="TIGR00456">
    <property type="entry name" value="argS"/>
    <property type="match status" value="1"/>
</dbReference>
<evidence type="ECO:0000256" key="10">
    <source>
        <dbReference type="RuleBase" id="RU363038"/>
    </source>
</evidence>
<proteinExistence type="inferred from homology"/>
<dbReference type="GO" id="GO:0004814">
    <property type="term" value="F:arginine-tRNA ligase activity"/>
    <property type="evidence" value="ECO:0007669"/>
    <property type="project" value="UniProtKB-EC"/>
</dbReference>
<dbReference type="InterPro" id="IPR036695">
    <property type="entry name" value="Arg-tRNA-synth_N_sf"/>
</dbReference>
<dbReference type="SUPFAM" id="SSF47323">
    <property type="entry name" value="Anticodon-binding domain of a subclass of class I aminoacyl-tRNA synthetases"/>
    <property type="match status" value="1"/>
</dbReference>
<dbReference type="PRINTS" id="PR01038">
    <property type="entry name" value="TRNASYNTHARG"/>
</dbReference>
<evidence type="ECO:0000256" key="2">
    <source>
        <dbReference type="ARBA" id="ARBA00022490"/>
    </source>
</evidence>
<reference evidence="13 14" key="1">
    <citation type="submission" date="2021-01" db="EMBL/GenBank/DDBJ databases">
        <title>Paenibacillus sp.nov. isolated from the rhizosphere soil of tomato plant.</title>
        <authorList>
            <person name="Thin K.K."/>
            <person name="Zhang X."/>
            <person name="He S."/>
        </authorList>
    </citation>
    <scope>NUCLEOTIDE SEQUENCE [LARGE SCALE GENOMIC DNA]</scope>
    <source>
        <strain evidence="13 14">DXFW5</strain>
    </source>
</reference>
<protein>
    <recommendedName>
        <fullName evidence="9">Arginine--tRNA ligase</fullName>
        <ecNumber evidence="9">6.1.1.19</ecNumber>
    </recommendedName>
    <alternativeName>
        <fullName evidence="9">Arginyl-tRNA synthetase</fullName>
        <shortName evidence="9">ArgRS</shortName>
    </alternativeName>
</protein>
<keyword evidence="3 9" id="KW-0436">Ligase</keyword>
<keyword evidence="14" id="KW-1185">Reference proteome</keyword>
<dbReference type="PANTHER" id="PTHR11956:SF5">
    <property type="entry name" value="ARGININE--TRNA LIGASE, CYTOPLASMIC"/>
    <property type="match status" value="1"/>
</dbReference>
<accession>A0ABS2HEN5</accession>
<evidence type="ECO:0000256" key="9">
    <source>
        <dbReference type="HAMAP-Rule" id="MF_00123"/>
    </source>
</evidence>
<dbReference type="Pfam" id="PF03485">
    <property type="entry name" value="Arg_tRNA_synt_N"/>
    <property type="match status" value="1"/>
</dbReference>
<comment type="subunit">
    <text evidence="9">Monomer.</text>
</comment>
<keyword evidence="6 9" id="KW-0648">Protein biosynthesis</keyword>
<comment type="catalytic activity">
    <reaction evidence="8 9">
        <text>tRNA(Arg) + L-arginine + ATP = L-arginyl-tRNA(Arg) + AMP + diphosphate</text>
        <dbReference type="Rhea" id="RHEA:20301"/>
        <dbReference type="Rhea" id="RHEA-COMP:9658"/>
        <dbReference type="Rhea" id="RHEA-COMP:9673"/>
        <dbReference type="ChEBI" id="CHEBI:30616"/>
        <dbReference type="ChEBI" id="CHEBI:32682"/>
        <dbReference type="ChEBI" id="CHEBI:33019"/>
        <dbReference type="ChEBI" id="CHEBI:78442"/>
        <dbReference type="ChEBI" id="CHEBI:78513"/>
        <dbReference type="ChEBI" id="CHEBI:456215"/>
        <dbReference type="EC" id="6.1.1.19"/>
    </reaction>
</comment>
<feature type="domain" description="DALR anticodon binding" evidence="11">
    <location>
        <begin position="439"/>
        <end position="559"/>
    </location>
</feature>
<dbReference type="PROSITE" id="PS00178">
    <property type="entry name" value="AA_TRNA_LIGASE_I"/>
    <property type="match status" value="1"/>
</dbReference>
<dbReference type="SUPFAM" id="SSF52374">
    <property type="entry name" value="Nucleotidylyl transferase"/>
    <property type="match status" value="1"/>
</dbReference>
<dbReference type="Pfam" id="PF05746">
    <property type="entry name" value="DALR_1"/>
    <property type="match status" value="1"/>
</dbReference>
<organism evidence="13 14">
    <name type="scientific">Paenibacillus rhizolycopersici</name>
    <dbReference type="NCBI Taxonomy" id="2780073"/>
    <lineage>
        <taxon>Bacteria</taxon>
        <taxon>Bacillati</taxon>
        <taxon>Bacillota</taxon>
        <taxon>Bacilli</taxon>
        <taxon>Bacillales</taxon>
        <taxon>Paenibacillaceae</taxon>
        <taxon>Paenibacillus</taxon>
    </lineage>
</organism>
<dbReference type="InterPro" id="IPR014729">
    <property type="entry name" value="Rossmann-like_a/b/a_fold"/>
</dbReference>
<dbReference type="InterPro" id="IPR009080">
    <property type="entry name" value="tRNAsynth_Ia_anticodon-bd"/>
</dbReference>
<dbReference type="HAMAP" id="MF_00123">
    <property type="entry name" value="Arg_tRNA_synth"/>
    <property type="match status" value="1"/>
</dbReference>
<dbReference type="SMART" id="SM00836">
    <property type="entry name" value="DALR_1"/>
    <property type="match status" value="1"/>
</dbReference>
<comment type="similarity">
    <text evidence="1 9 10">Belongs to the class-I aminoacyl-tRNA synthetase family.</text>
</comment>
<sequence>MPHNPLEQMNQALKEAILDAIVSAGLAQREEIPAIVLEVPKDKAHGDFATNAAMQLSRIAKKNPRQIAEEILGKLDHGQAGIEKAEIAGPGFINFTLSKSYLYPILLQVYREGENYGRTGLGNGEKVQVEFVSANPTGSLHLGHARGAAVGDALCNVLDFAGYDVTREYYINDAGNQIVNMIKSIEARYRQELGQDVEMPEDGYHGEDIKGFAKELVAEQGDKLLSMPEEERTVFLRKFGLDKELAKIQRDLERFRVGFDVWFSETSLYQDGQVEASLTELRDKGQTYELDGATWLKTTEYGDDKDRVLVKNDGSYTYLTPDIAYHRNKYDRGFDRIINIWGADHHGYIPRVKAAMQAIGKDPEKLTVLIAQMVSLFQDGEKVKMSKRTGKAVTMVDLMDEVGVDPIRYFFTMRSMDSHLDFDMDLAISTSNENPVYYVQYAHARICSIFRQAEEQGIQVPAAESVDLGKLTAEHEYDLLRKLGELPEEIGVAAENYAPHRLVRYVYELAALFHSYYRAERVITEDAEQTAARLVLLGGVRTALANVLRLIGVSAPDKM</sequence>
<evidence type="ECO:0000256" key="6">
    <source>
        <dbReference type="ARBA" id="ARBA00022917"/>
    </source>
</evidence>
<dbReference type="InterPro" id="IPR008909">
    <property type="entry name" value="DALR_anticod-bd"/>
</dbReference>
<keyword evidence="7 9" id="KW-0030">Aminoacyl-tRNA synthetase</keyword>
<dbReference type="CDD" id="cd00671">
    <property type="entry name" value="ArgRS_core"/>
    <property type="match status" value="1"/>
</dbReference>
<evidence type="ECO:0000256" key="3">
    <source>
        <dbReference type="ARBA" id="ARBA00022598"/>
    </source>
</evidence>
<dbReference type="RefSeq" id="WP_155608681.1">
    <property type="nucleotide sequence ID" value="NZ_JADCNN020000027.1"/>
</dbReference>
<keyword evidence="4 9" id="KW-0547">Nucleotide-binding</keyword>
<feature type="domain" description="Arginyl tRNA synthetase N-terminal" evidence="12">
    <location>
        <begin position="11"/>
        <end position="97"/>
    </location>
</feature>
<evidence type="ECO:0000259" key="12">
    <source>
        <dbReference type="SMART" id="SM01016"/>
    </source>
</evidence>
<dbReference type="InterPro" id="IPR005148">
    <property type="entry name" value="Arg-tRNA-synth_N"/>
</dbReference>
<dbReference type="Pfam" id="PF00750">
    <property type="entry name" value="tRNA-synt_1d"/>
    <property type="match status" value="1"/>
</dbReference>
<evidence type="ECO:0000256" key="7">
    <source>
        <dbReference type="ARBA" id="ARBA00023146"/>
    </source>
</evidence>
<evidence type="ECO:0000313" key="14">
    <source>
        <dbReference type="Proteomes" id="UP001516620"/>
    </source>
</evidence>
<feature type="short sequence motif" description="'HIGH' region" evidence="9">
    <location>
        <begin position="134"/>
        <end position="144"/>
    </location>
</feature>
<dbReference type="InterPro" id="IPR001278">
    <property type="entry name" value="Arg-tRNA-ligase"/>
</dbReference>
<comment type="subcellular location">
    <subcellularLocation>
        <location evidence="9">Cytoplasm</location>
    </subcellularLocation>
</comment>
<evidence type="ECO:0000256" key="1">
    <source>
        <dbReference type="ARBA" id="ARBA00005594"/>
    </source>
</evidence>
<dbReference type="InterPro" id="IPR001412">
    <property type="entry name" value="aa-tRNA-synth_I_CS"/>
</dbReference>
<dbReference type="CDD" id="cd07956">
    <property type="entry name" value="Anticodon_Ia_Arg"/>
    <property type="match status" value="1"/>
</dbReference>
<evidence type="ECO:0000256" key="5">
    <source>
        <dbReference type="ARBA" id="ARBA00022840"/>
    </source>
</evidence>
<dbReference type="Gene3D" id="3.30.1360.70">
    <property type="entry name" value="Arginyl tRNA synthetase N-terminal domain"/>
    <property type="match status" value="1"/>
</dbReference>
<evidence type="ECO:0000256" key="8">
    <source>
        <dbReference type="ARBA" id="ARBA00049339"/>
    </source>
</evidence>
<dbReference type="EMBL" id="JADCNN020000027">
    <property type="protein sequence ID" value="MBM6998059.1"/>
    <property type="molecule type" value="Genomic_DNA"/>
</dbReference>
<evidence type="ECO:0000313" key="13">
    <source>
        <dbReference type="EMBL" id="MBM6998059.1"/>
    </source>
</evidence>
<dbReference type="Gene3D" id="1.10.730.10">
    <property type="entry name" value="Isoleucyl-tRNA Synthetase, Domain 1"/>
    <property type="match status" value="1"/>
</dbReference>
<dbReference type="PANTHER" id="PTHR11956">
    <property type="entry name" value="ARGINYL-TRNA SYNTHETASE"/>
    <property type="match status" value="1"/>
</dbReference>
<gene>
    <name evidence="9" type="primary">argS</name>
    <name evidence="13" type="ORF">IM700_020530</name>
</gene>
<dbReference type="EC" id="6.1.1.19" evidence="9"/>
<comment type="caution">
    <text evidence="13">The sequence shown here is derived from an EMBL/GenBank/DDBJ whole genome shotgun (WGS) entry which is preliminary data.</text>
</comment>
<dbReference type="Gene3D" id="3.40.50.620">
    <property type="entry name" value="HUPs"/>
    <property type="match status" value="1"/>
</dbReference>
<evidence type="ECO:0000259" key="11">
    <source>
        <dbReference type="SMART" id="SM00836"/>
    </source>
</evidence>
<dbReference type="Proteomes" id="UP001516620">
    <property type="component" value="Unassembled WGS sequence"/>
</dbReference>
<dbReference type="SMART" id="SM01016">
    <property type="entry name" value="Arg_tRNA_synt_N"/>
    <property type="match status" value="1"/>
</dbReference>